<organism evidence="1">
    <name type="scientific">Arundo donax</name>
    <name type="common">Giant reed</name>
    <name type="synonym">Donax arundinaceus</name>
    <dbReference type="NCBI Taxonomy" id="35708"/>
    <lineage>
        <taxon>Eukaryota</taxon>
        <taxon>Viridiplantae</taxon>
        <taxon>Streptophyta</taxon>
        <taxon>Embryophyta</taxon>
        <taxon>Tracheophyta</taxon>
        <taxon>Spermatophyta</taxon>
        <taxon>Magnoliopsida</taxon>
        <taxon>Liliopsida</taxon>
        <taxon>Poales</taxon>
        <taxon>Poaceae</taxon>
        <taxon>PACMAD clade</taxon>
        <taxon>Arundinoideae</taxon>
        <taxon>Arundineae</taxon>
        <taxon>Arundo</taxon>
    </lineage>
</organism>
<protein>
    <submittedName>
        <fullName evidence="1">Uncharacterized protein</fullName>
    </submittedName>
</protein>
<dbReference type="EMBL" id="GBRH01183148">
    <property type="protein sequence ID" value="JAE14748.1"/>
    <property type="molecule type" value="Transcribed_RNA"/>
</dbReference>
<evidence type="ECO:0000313" key="1">
    <source>
        <dbReference type="EMBL" id="JAE14748.1"/>
    </source>
</evidence>
<dbReference type="AlphaFoldDB" id="A0A0A9G267"/>
<reference evidence="1" key="1">
    <citation type="submission" date="2014-09" db="EMBL/GenBank/DDBJ databases">
        <authorList>
            <person name="Magalhaes I.L.F."/>
            <person name="Oliveira U."/>
            <person name="Santos F.R."/>
            <person name="Vidigal T.H.D.A."/>
            <person name="Brescovit A.D."/>
            <person name="Santos A.J."/>
        </authorList>
    </citation>
    <scope>NUCLEOTIDE SEQUENCE</scope>
    <source>
        <tissue evidence="1">Shoot tissue taken approximately 20 cm above the soil surface</tissue>
    </source>
</reference>
<proteinExistence type="predicted"/>
<name>A0A0A9G267_ARUDO</name>
<accession>A0A0A9G267</accession>
<reference evidence="1" key="2">
    <citation type="journal article" date="2015" name="Data Brief">
        <title>Shoot transcriptome of the giant reed, Arundo donax.</title>
        <authorList>
            <person name="Barrero R.A."/>
            <person name="Guerrero F.D."/>
            <person name="Moolhuijzen P."/>
            <person name="Goolsby J.A."/>
            <person name="Tidwell J."/>
            <person name="Bellgard S.E."/>
            <person name="Bellgard M.I."/>
        </authorList>
    </citation>
    <scope>NUCLEOTIDE SEQUENCE</scope>
    <source>
        <tissue evidence="1">Shoot tissue taken approximately 20 cm above the soil surface</tissue>
    </source>
</reference>
<sequence>MLCAQDHLLSKLFSGHCKITSALFFPVHWLIKLLIHYI</sequence>